<accession>X1FQF3</accession>
<name>X1FQF3_9ZZZZ</name>
<dbReference type="AlphaFoldDB" id="X1FQF3"/>
<proteinExistence type="predicted"/>
<sequence>KISIIINNNKYDGVFSSHFSSVPKDSLLILVGSTGYSIDFSVFKIFSSSALS</sequence>
<feature type="non-terminal residue" evidence="1">
    <location>
        <position position="1"/>
    </location>
</feature>
<protein>
    <submittedName>
        <fullName evidence="1">Uncharacterized protein</fullName>
    </submittedName>
</protein>
<gene>
    <name evidence="1" type="ORF">S03H2_23509</name>
</gene>
<comment type="caution">
    <text evidence="1">The sequence shown here is derived from an EMBL/GenBank/DDBJ whole genome shotgun (WGS) entry which is preliminary data.</text>
</comment>
<organism evidence="1">
    <name type="scientific">marine sediment metagenome</name>
    <dbReference type="NCBI Taxonomy" id="412755"/>
    <lineage>
        <taxon>unclassified sequences</taxon>
        <taxon>metagenomes</taxon>
        <taxon>ecological metagenomes</taxon>
    </lineage>
</organism>
<evidence type="ECO:0000313" key="1">
    <source>
        <dbReference type="EMBL" id="GAH31589.1"/>
    </source>
</evidence>
<reference evidence="1" key="1">
    <citation type="journal article" date="2014" name="Front. Microbiol.">
        <title>High frequency of phylogenetically diverse reductive dehalogenase-homologous genes in deep subseafloor sedimentary metagenomes.</title>
        <authorList>
            <person name="Kawai M."/>
            <person name="Futagami T."/>
            <person name="Toyoda A."/>
            <person name="Takaki Y."/>
            <person name="Nishi S."/>
            <person name="Hori S."/>
            <person name="Arai W."/>
            <person name="Tsubouchi T."/>
            <person name="Morono Y."/>
            <person name="Uchiyama I."/>
            <person name="Ito T."/>
            <person name="Fujiyama A."/>
            <person name="Inagaki F."/>
            <person name="Takami H."/>
        </authorList>
    </citation>
    <scope>NUCLEOTIDE SEQUENCE</scope>
    <source>
        <strain evidence="1">Expedition CK06-06</strain>
    </source>
</reference>
<dbReference type="EMBL" id="BARU01012856">
    <property type="protein sequence ID" value="GAH31589.1"/>
    <property type="molecule type" value="Genomic_DNA"/>
</dbReference>